<evidence type="ECO:0000313" key="2">
    <source>
        <dbReference type="Proteomes" id="UP000598350"/>
    </source>
</evidence>
<dbReference type="RefSeq" id="WP_188315764.1">
    <property type="nucleotide sequence ID" value="NZ_JABTCG010000014.1"/>
</dbReference>
<organism evidence="1 2">
    <name type="scientific">Maribacter arenosus</name>
    <dbReference type="NCBI Taxonomy" id="1854708"/>
    <lineage>
        <taxon>Bacteria</taxon>
        <taxon>Pseudomonadati</taxon>
        <taxon>Bacteroidota</taxon>
        <taxon>Flavobacteriia</taxon>
        <taxon>Flavobacteriales</taxon>
        <taxon>Flavobacteriaceae</taxon>
        <taxon>Maribacter</taxon>
    </lineage>
</organism>
<name>A0ABR7VKN5_9FLAO</name>
<keyword evidence="2" id="KW-1185">Reference proteome</keyword>
<accession>A0ABR7VKN5</accession>
<evidence type="ECO:0000313" key="1">
    <source>
        <dbReference type="EMBL" id="MBD0852644.1"/>
    </source>
</evidence>
<gene>
    <name evidence="1" type="ORF">HPE63_18355</name>
</gene>
<dbReference type="Proteomes" id="UP000598350">
    <property type="component" value="Unassembled WGS sequence"/>
</dbReference>
<dbReference type="EMBL" id="JABTCG010000014">
    <property type="protein sequence ID" value="MBD0852644.1"/>
    <property type="molecule type" value="Genomic_DNA"/>
</dbReference>
<comment type="caution">
    <text evidence="1">The sequence shown here is derived from an EMBL/GenBank/DDBJ whole genome shotgun (WGS) entry which is preliminary data.</text>
</comment>
<proteinExistence type="predicted"/>
<reference evidence="1 2" key="1">
    <citation type="submission" date="2020-05" db="EMBL/GenBank/DDBJ databases">
        <title>The draft genome sequence of Maribacter arenosus CAU 1321.</title>
        <authorList>
            <person name="Mu L."/>
        </authorList>
    </citation>
    <scope>NUCLEOTIDE SEQUENCE [LARGE SCALE GENOMIC DNA]</scope>
    <source>
        <strain evidence="1 2">CAU 1321</strain>
    </source>
</reference>
<protein>
    <submittedName>
        <fullName evidence="1">Uncharacterized protein</fullName>
    </submittedName>
</protein>
<sequence>MKKPINQEKAVCVECESDYFKNSSEMAELCPNCAHELYGYPNCEHKFDNGNCIKCGWNGKTSEYLKNQTEKITLETESYLIEGKENERFFPFLELEFNEDVVYENDIPKYYLSFSEDLKSAYGIGKWIMTELEKNNHDLRKTITLIGQSLNLNWDIFSTNVGKQIDESWKSEKIELTILTDNVIEKIKTHYNNV</sequence>